<dbReference type="FunFam" id="4.10.410.10:FF:000017">
    <property type="entry name" value="papilin isoform X2"/>
    <property type="match status" value="1"/>
</dbReference>
<evidence type="ECO:0000256" key="2">
    <source>
        <dbReference type="ARBA" id="ARBA00022729"/>
    </source>
</evidence>
<dbReference type="InterPro" id="IPR035986">
    <property type="entry name" value="PKD_dom_sf"/>
</dbReference>
<dbReference type="GO" id="GO:0030199">
    <property type="term" value="P:collagen fibril organization"/>
    <property type="evidence" value="ECO:0007669"/>
    <property type="project" value="Ensembl"/>
</dbReference>
<dbReference type="CDD" id="cd22623">
    <property type="entry name" value="Kunitz_HAI1_1-like"/>
    <property type="match status" value="1"/>
</dbReference>
<dbReference type="InterPro" id="IPR002223">
    <property type="entry name" value="Kunitz_BPTI"/>
</dbReference>
<accession>A0A3Q3B8A1</accession>
<evidence type="ECO:0000256" key="6">
    <source>
        <dbReference type="ARBA" id="ARBA00023180"/>
    </source>
</evidence>
<dbReference type="Pfam" id="PF00014">
    <property type="entry name" value="Kunitz_BPTI"/>
    <property type="match status" value="2"/>
</dbReference>
<dbReference type="GeneID" id="108237189"/>
<organism evidence="12 13">
    <name type="scientific">Kryptolebias marmoratus</name>
    <name type="common">Mangrove killifish</name>
    <name type="synonym">Rivulus marmoratus</name>
    <dbReference type="NCBI Taxonomy" id="37003"/>
    <lineage>
        <taxon>Eukaryota</taxon>
        <taxon>Metazoa</taxon>
        <taxon>Chordata</taxon>
        <taxon>Craniata</taxon>
        <taxon>Vertebrata</taxon>
        <taxon>Euteleostomi</taxon>
        <taxon>Actinopterygii</taxon>
        <taxon>Neopterygii</taxon>
        <taxon>Teleostei</taxon>
        <taxon>Neoteleostei</taxon>
        <taxon>Acanthomorphata</taxon>
        <taxon>Ovalentaria</taxon>
        <taxon>Atherinomorphae</taxon>
        <taxon>Cyprinodontiformes</taxon>
        <taxon>Rivulidae</taxon>
        <taxon>Kryptolebias</taxon>
    </lineage>
</organism>
<keyword evidence="13" id="KW-1185">Reference proteome</keyword>
<dbReference type="InterPro" id="IPR011106">
    <property type="entry name" value="MANSC_N"/>
</dbReference>
<dbReference type="CDD" id="cd00146">
    <property type="entry name" value="PKD"/>
    <property type="match status" value="1"/>
</dbReference>
<evidence type="ECO:0000256" key="9">
    <source>
        <dbReference type="SAM" id="SignalP"/>
    </source>
</evidence>
<dbReference type="InterPro" id="IPR002172">
    <property type="entry name" value="LDrepeatLR_classA_rpt"/>
</dbReference>
<dbReference type="SMART" id="SM00765">
    <property type="entry name" value="MANEC"/>
    <property type="match status" value="1"/>
</dbReference>
<evidence type="ECO:0000313" key="13">
    <source>
        <dbReference type="Proteomes" id="UP000264800"/>
    </source>
</evidence>
<dbReference type="SMART" id="SM00192">
    <property type="entry name" value="LDLa"/>
    <property type="match status" value="1"/>
</dbReference>
<dbReference type="SMART" id="SM00131">
    <property type="entry name" value="KU"/>
    <property type="match status" value="2"/>
</dbReference>
<evidence type="ECO:0000256" key="1">
    <source>
        <dbReference type="ARBA" id="ARBA00004370"/>
    </source>
</evidence>
<dbReference type="RefSeq" id="XP_017273938.1">
    <property type="nucleotide sequence ID" value="XM_017418449.3"/>
</dbReference>
<dbReference type="GO" id="GO:0016485">
    <property type="term" value="P:protein processing"/>
    <property type="evidence" value="ECO:0007669"/>
    <property type="project" value="Ensembl"/>
</dbReference>
<dbReference type="Proteomes" id="UP000264800">
    <property type="component" value="Unplaced"/>
</dbReference>
<evidence type="ECO:0000259" key="10">
    <source>
        <dbReference type="PROSITE" id="PS50279"/>
    </source>
</evidence>
<dbReference type="GO" id="GO:0008544">
    <property type="term" value="P:epidermis development"/>
    <property type="evidence" value="ECO:0007669"/>
    <property type="project" value="Ensembl"/>
</dbReference>
<evidence type="ECO:0000256" key="8">
    <source>
        <dbReference type="SAM" id="Phobius"/>
    </source>
</evidence>
<dbReference type="Gene3D" id="4.10.400.10">
    <property type="entry name" value="Low-density Lipoprotein Receptor"/>
    <property type="match status" value="1"/>
</dbReference>
<proteinExistence type="predicted"/>
<evidence type="ECO:0000256" key="3">
    <source>
        <dbReference type="ARBA" id="ARBA00022989"/>
    </source>
</evidence>
<dbReference type="InterPro" id="IPR036055">
    <property type="entry name" value="LDL_receptor-like_sf"/>
</dbReference>
<dbReference type="SUPFAM" id="SSF49299">
    <property type="entry name" value="PKD domain"/>
    <property type="match status" value="1"/>
</dbReference>
<dbReference type="SUPFAM" id="SSF57362">
    <property type="entry name" value="BPTI-like"/>
    <property type="match status" value="2"/>
</dbReference>
<keyword evidence="8" id="KW-0812">Transmembrane</keyword>
<keyword evidence="4 8" id="KW-0472">Membrane</keyword>
<dbReference type="STRING" id="37003.ENSKMAP00000020624"/>
<dbReference type="InterPro" id="IPR036880">
    <property type="entry name" value="Kunitz_BPTI_sf"/>
</dbReference>
<evidence type="ECO:0000256" key="5">
    <source>
        <dbReference type="ARBA" id="ARBA00023157"/>
    </source>
</evidence>
<dbReference type="PROSITE" id="PS50986">
    <property type="entry name" value="MANSC"/>
    <property type="match status" value="1"/>
</dbReference>
<evidence type="ECO:0000256" key="4">
    <source>
        <dbReference type="ARBA" id="ARBA00023136"/>
    </source>
</evidence>
<dbReference type="Pfam" id="PF07502">
    <property type="entry name" value="MANEC"/>
    <property type="match status" value="1"/>
</dbReference>
<dbReference type="CDD" id="cd22624">
    <property type="entry name" value="Kunitz_HAI1_2-like"/>
    <property type="match status" value="1"/>
</dbReference>
<dbReference type="Ensembl" id="ENSKMAT00000020893.1">
    <property type="protein sequence ID" value="ENSKMAP00000020624.1"/>
    <property type="gene ID" value="ENSKMAG00000015325.1"/>
</dbReference>
<feature type="disulfide bond" evidence="7">
    <location>
        <begin position="326"/>
        <end position="341"/>
    </location>
</feature>
<sequence>MNVLIESGALALLLLLSQSTSGQDTDCFSRFRNGKDNFVLDTDESVKDGATFLSAPKLERTRDCVAACCKNPRCNVALMEKGTEEDDVKSCFLFDCLYKQKYVCRFVRKQGYTNHVSDKLYEHIAVQPVPNSSDSPPVAEAGPDLVVQPRESVTLNGVQSRDDKEITEFKWEMLTHYPFAVIEKTNFKDQIIVSNLTSGKYKFQLTVKDAKDQTDSTTITILVLTPEQSENHCMVPMKTGPCRGAFPRWHFNAASGSCEEFTFGGCRGNLNNYLNKDECIKACADIGKSTRLLPPVTSEGEQCGGPCSIEQFTCDNGCCLSPGLECDDTPQCSDKSDENNCADLENKFRVLTQIPVDENKVRCTEHPDTGTCRDSQTKWYYDPMSQVCNSFNYGGCEGNENRFDSEASCQKICKGVQSTDVFARKVDPEKREGDENDIGTIAIAIVLGVGILILLGVLGYCLLKKKKSAQHVPISNAAFSTLDDRDYPVYNNTTKPY</sequence>
<keyword evidence="2 9" id="KW-0732">Signal</keyword>
<feature type="domain" description="BPTI/Kunitz inhibitor" evidence="10">
    <location>
        <begin position="233"/>
        <end position="283"/>
    </location>
</feature>
<evidence type="ECO:0000313" key="12">
    <source>
        <dbReference type="Ensembl" id="ENSKMAP00000020624.1"/>
    </source>
</evidence>
<dbReference type="SUPFAM" id="SSF57424">
    <property type="entry name" value="LDL receptor-like module"/>
    <property type="match status" value="1"/>
</dbReference>
<dbReference type="GeneTree" id="ENSGT00940000164935"/>
<dbReference type="PROSITE" id="PS00280">
    <property type="entry name" value="BPTI_KUNITZ_1"/>
    <property type="match status" value="2"/>
</dbReference>
<dbReference type="Pfam" id="PF00057">
    <property type="entry name" value="Ldl_recept_a"/>
    <property type="match status" value="1"/>
</dbReference>
<dbReference type="GO" id="GO:0008283">
    <property type="term" value="P:cell population proliferation"/>
    <property type="evidence" value="ECO:0007669"/>
    <property type="project" value="Ensembl"/>
</dbReference>
<reference evidence="12" key="1">
    <citation type="submission" date="2025-08" db="UniProtKB">
        <authorList>
            <consortium name="Ensembl"/>
        </authorList>
    </citation>
    <scope>IDENTIFICATION</scope>
</reference>
<dbReference type="FunFam" id="4.10.410.10:FF:000006">
    <property type="entry name" value="Serine peptidase inhibitor, Kunitz type 1"/>
    <property type="match status" value="1"/>
</dbReference>
<dbReference type="Gene3D" id="2.60.40.10">
    <property type="entry name" value="Immunoglobulins"/>
    <property type="match status" value="1"/>
</dbReference>
<dbReference type="OrthoDB" id="2019384at2759"/>
<dbReference type="KEGG" id="kmr:108237189"/>
<dbReference type="PROSITE" id="PS01209">
    <property type="entry name" value="LDLRA_1"/>
    <property type="match status" value="1"/>
</dbReference>
<keyword evidence="6" id="KW-0325">Glycoprotein</keyword>
<dbReference type="GO" id="GO:0002009">
    <property type="term" value="P:morphogenesis of an epithelium"/>
    <property type="evidence" value="ECO:0007669"/>
    <property type="project" value="Ensembl"/>
</dbReference>
<feature type="transmembrane region" description="Helical" evidence="8">
    <location>
        <begin position="438"/>
        <end position="463"/>
    </location>
</feature>
<feature type="disulfide bond" evidence="7">
    <location>
        <begin position="307"/>
        <end position="319"/>
    </location>
</feature>
<dbReference type="OMA" id="SEHHCMV"/>
<feature type="disulfide bond" evidence="7">
    <location>
        <begin position="314"/>
        <end position="332"/>
    </location>
</feature>
<name>A0A3Q3B8A1_KRYMA</name>
<dbReference type="PROSITE" id="PS50068">
    <property type="entry name" value="LDLRA_2"/>
    <property type="match status" value="1"/>
</dbReference>
<dbReference type="Pfam" id="PF22352">
    <property type="entry name" value="K319L-like_PKD"/>
    <property type="match status" value="1"/>
</dbReference>
<feature type="chain" id="PRO_5018772817" evidence="9">
    <location>
        <begin position="23"/>
        <end position="497"/>
    </location>
</feature>
<dbReference type="InterPro" id="IPR023415">
    <property type="entry name" value="LDLR_class-A_CS"/>
</dbReference>
<dbReference type="PROSITE" id="PS50279">
    <property type="entry name" value="BPTI_KUNITZ_2"/>
    <property type="match status" value="2"/>
</dbReference>
<dbReference type="PANTHER" id="PTHR46750">
    <property type="entry name" value="KUNITZ-TYPE PROTEASE INHIBITOR 1"/>
    <property type="match status" value="1"/>
</dbReference>
<dbReference type="Gene3D" id="4.10.410.10">
    <property type="entry name" value="Pancreatic trypsin inhibitor Kunitz domain"/>
    <property type="match status" value="2"/>
</dbReference>
<feature type="domain" description="BPTI/Kunitz inhibitor" evidence="10">
    <location>
        <begin position="363"/>
        <end position="413"/>
    </location>
</feature>
<evidence type="ECO:0000259" key="11">
    <source>
        <dbReference type="PROSITE" id="PS50986"/>
    </source>
</evidence>
<dbReference type="CDD" id="cd00112">
    <property type="entry name" value="LDLa"/>
    <property type="match status" value="1"/>
</dbReference>
<dbReference type="GO" id="GO:0030593">
    <property type="term" value="P:neutrophil chemotaxis"/>
    <property type="evidence" value="ECO:0007669"/>
    <property type="project" value="Ensembl"/>
</dbReference>
<keyword evidence="3 8" id="KW-1133">Transmembrane helix</keyword>
<dbReference type="CTD" id="406426"/>
<reference evidence="12" key="2">
    <citation type="submission" date="2025-09" db="UniProtKB">
        <authorList>
            <consortium name="Ensembl"/>
        </authorList>
    </citation>
    <scope>IDENTIFICATION</scope>
</reference>
<dbReference type="AlphaFoldDB" id="A0A3Q3B8A1"/>
<feature type="domain" description="MANSC" evidence="11">
    <location>
        <begin position="34"/>
        <end position="115"/>
    </location>
</feature>
<protein>
    <submittedName>
        <fullName evidence="12">Serine peptidase inhibitor, Kunitz type 1 a</fullName>
    </submittedName>
</protein>
<dbReference type="GO" id="GO:0050727">
    <property type="term" value="P:regulation of inflammatory response"/>
    <property type="evidence" value="ECO:0007669"/>
    <property type="project" value="Ensembl"/>
</dbReference>
<dbReference type="GO" id="GO:0004867">
    <property type="term" value="F:serine-type endopeptidase inhibitor activity"/>
    <property type="evidence" value="ECO:0007669"/>
    <property type="project" value="InterPro"/>
</dbReference>
<comment type="subcellular location">
    <subcellularLocation>
        <location evidence="1">Membrane</location>
    </subcellularLocation>
</comment>
<dbReference type="InterPro" id="IPR013783">
    <property type="entry name" value="Ig-like_fold"/>
</dbReference>
<feature type="signal peptide" evidence="9">
    <location>
        <begin position="1"/>
        <end position="22"/>
    </location>
</feature>
<dbReference type="PANTHER" id="PTHR46750:SF1">
    <property type="entry name" value="KUNITZ-TYPE PROTEASE INHIBITOR 1"/>
    <property type="match status" value="1"/>
</dbReference>
<evidence type="ECO:0000256" key="7">
    <source>
        <dbReference type="PROSITE-ProRule" id="PRU00124"/>
    </source>
</evidence>
<dbReference type="GO" id="GO:0005886">
    <property type="term" value="C:plasma membrane"/>
    <property type="evidence" value="ECO:0007669"/>
    <property type="project" value="TreeGrafter"/>
</dbReference>
<dbReference type="InterPro" id="IPR020901">
    <property type="entry name" value="Prtase_inh_Kunz-CS"/>
</dbReference>
<dbReference type="PRINTS" id="PR00759">
    <property type="entry name" value="BASICPTASE"/>
</dbReference>
<keyword evidence="5 7" id="KW-1015">Disulfide bond</keyword>
<dbReference type="InterPro" id="IPR013980">
    <property type="entry name" value="MANSC_dom"/>
</dbReference>